<comment type="cofactor">
    <cofactor evidence="1 14">
        <name>Mg(2+)</name>
        <dbReference type="ChEBI" id="CHEBI:18420"/>
    </cofactor>
</comment>
<feature type="region of interest" description="Disordered" evidence="15">
    <location>
        <begin position="79"/>
        <end position="128"/>
    </location>
</feature>
<dbReference type="InterPro" id="IPR036388">
    <property type="entry name" value="WH-like_DNA-bd_sf"/>
</dbReference>
<evidence type="ECO:0000256" key="13">
    <source>
        <dbReference type="ARBA" id="ARBA00023254"/>
    </source>
</evidence>
<feature type="region of interest" description="Disordered" evidence="15">
    <location>
        <begin position="246"/>
        <end position="284"/>
    </location>
</feature>
<name>A0AAD3TQQ0_9TREE</name>
<feature type="region of interest" description="Disordered" evidence="15">
    <location>
        <begin position="752"/>
        <end position="789"/>
    </location>
</feature>
<keyword evidence="11 14" id="KW-0234">DNA repair</keyword>
<evidence type="ECO:0000313" key="17">
    <source>
        <dbReference type="EMBL" id="GMK55082.1"/>
    </source>
</evidence>
<feature type="region of interest" description="Disordered" evidence="15">
    <location>
        <begin position="372"/>
        <end position="394"/>
    </location>
</feature>
<comment type="subcellular location">
    <subcellularLocation>
        <location evidence="2 14">Nucleus</location>
    </subcellularLocation>
</comment>
<reference evidence="17" key="1">
    <citation type="journal article" date="2023" name="BMC Genomics">
        <title>Chromosome-level genome assemblies of Cutaneotrichosporon spp. (Trichosporonales, Basidiomycota) reveal imbalanced evolution between nucleotide sequences and chromosome synteny.</title>
        <authorList>
            <person name="Kobayashi Y."/>
            <person name="Kayamori A."/>
            <person name="Aoki K."/>
            <person name="Shiwa Y."/>
            <person name="Matsutani M."/>
            <person name="Fujita N."/>
            <person name="Sugita T."/>
            <person name="Iwasaki W."/>
            <person name="Tanaka N."/>
            <person name="Takashima M."/>
        </authorList>
    </citation>
    <scope>NUCLEOTIDE SEQUENCE</scope>
    <source>
        <strain evidence="17">HIS016</strain>
    </source>
</reference>
<dbReference type="GO" id="GO:0048257">
    <property type="term" value="F:3'-flap endonuclease activity"/>
    <property type="evidence" value="ECO:0007669"/>
    <property type="project" value="TreeGrafter"/>
</dbReference>
<dbReference type="GO" id="GO:0003677">
    <property type="term" value="F:DNA binding"/>
    <property type="evidence" value="ECO:0007669"/>
    <property type="project" value="UniProtKB-UniRule"/>
</dbReference>
<dbReference type="Gene3D" id="1.10.10.10">
    <property type="entry name" value="Winged helix-like DNA-binding domain superfamily/Winged helix DNA-binding domain"/>
    <property type="match status" value="1"/>
</dbReference>
<evidence type="ECO:0000256" key="5">
    <source>
        <dbReference type="ARBA" id="ARBA00022723"/>
    </source>
</evidence>
<dbReference type="InterPro" id="IPR011335">
    <property type="entry name" value="Restrct_endonuc-II-like"/>
</dbReference>
<comment type="function">
    <text evidence="14">Interacts with EME1 to form a DNA structure-specific endonuclease with substrate preference for branched DNA structures with a 5'-end at the branch nick. Typical substrates include 3'-flap structures, D-loops, replication forks and nicked Holliday junctions. May be required in mitosis for the processing of stalled or collapsed replication fork intermediates. May be required in meiosis for the repair of meiosis-specific double strand breaks subsequent to single-end invasion (SEI).</text>
</comment>
<dbReference type="InterPro" id="IPR006166">
    <property type="entry name" value="ERCC4_domain"/>
</dbReference>
<comment type="caution">
    <text evidence="17">The sequence shown here is derived from an EMBL/GenBank/DDBJ whole genome shotgun (WGS) entry which is preliminary data.</text>
</comment>
<feature type="compositionally biased region" description="Low complexity" evidence="15">
    <location>
        <begin position="752"/>
        <end position="776"/>
    </location>
</feature>
<dbReference type="Pfam" id="PF14716">
    <property type="entry name" value="HHH_8"/>
    <property type="match status" value="1"/>
</dbReference>
<evidence type="ECO:0000256" key="11">
    <source>
        <dbReference type="ARBA" id="ARBA00023204"/>
    </source>
</evidence>
<keyword evidence="12 14" id="KW-0539">Nucleus</keyword>
<accession>A0AAD3TQQ0</accession>
<dbReference type="Proteomes" id="UP001222932">
    <property type="component" value="Unassembled WGS sequence"/>
</dbReference>
<dbReference type="FunFam" id="1.10.150.110:FF:000001">
    <property type="entry name" value="Putative Crossover junction endonuclease MUS81"/>
    <property type="match status" value="1"/>
</dbReference>
<keyword evidence="5 14" id="KW-0479">Metal-binding</keyword>
<dbReference type="SUPFAM" id="SSF47802">
    <property type="entry name" value="DNA polymerase beta, N-terminal domain-like"/>
    <property type="match status" value="1"/>
</dbReference>
<feature type="domain" description="ERCC4" evidence="16">
    <location>
        <begin position="451"/>
        <end position="552"/>
    </location>
</feature>
<dbReference type="GO" id="GO:0048476">
    <property type="term" value="C:Holliday junction resolvase complex"/>
    <property type="evidence" value="ECO:0007669"/>
    <property type="project" value="UniProtKB-UniRule"/>
</dbReference>
<evidence type="ECO:0000256" key="7">
    <source>
        <dbReference type="ARBA" id="ARBA00022763"/>
    </source>
</evidence>
<dbReference type="InterPro" id="IPR047416">
    <property type="entry name" value="XPF_nuclease_Mus81"/>
</dbReference>
<gene>
    <name evidence="17" type="primary">MUS81</name>
    <name evidence="17" type="ORF">CspeluHIS016_0201380</name>
</gene>
<dbReference type="CDD" id="cd21036">
    <property type="entry name" value="WH_MUS81"/>
    <property type="match status" value="1"/>
</dbReference>
<dbReference type="InterPro" id="IPR010996">
    <property type="entry name" value="HHH_MUS81"/>
</dbReference>
<keyword evidence="8 14" id="KW-0378">Hydrolase</keyword>
<evidence type="ECO:0000256" key="12">
    <source>
        <dbReference type="ARBA" id="ARBA00023242"/>
    </source>
</evidence>
<dbReference type="GO" id="GO:0008821">
    <property type="term" value="F:crossover junction DNA endonuclease activity"/>
    <property type="evidence" value="ECO:0007669"/>
    <property type="project" value="UniProtKB-UniRule"/>
</dbReference>
<dbReference type="InterPro" id="IPR042530">
    <property type="entry name" value="EME1/EME2_C"/>
</dbReference>
<dbReference type="InterPro" id="IPR027421">
    <property type="entry name" value="DNA_pol_lamdba_lyase_dom_sf"/>
</dbReference>
<keyword evidence="18" id="KW-1185">Reference proteome</keyword>
<dbReference type="EMBL" id="BTCM01000002">
    <property type="protein sequence ID" value="GMK55082.1"/>
    <property type="molecule type" value="Genomic_DNA"/>
</dbReference>
<dbReference type="CDD" id="cd20074">
    <property type="entry name" value="XPF_nuclease_Mus81"/>
    <property type="match status" value="1"/>
</dbReference>
<dbReference type="Gene3D" id="3.40.50.10130">
    <property type="match status" value="1"/>
</dbReference>
<dbReference type="Gene3D" id="1.10.150.670">
    <property type="entry name" value="Crossover junction endonuclease EME1, DNA-binding domain"/>
    <property type="match status" value="1"/>
</dbReference>
<dbReference type="EC" id="3.1.22.-" evidence="14"/>
<keyword evidence="4 14" id="KW-0540">Nuclease</keyword>
<dbReference type="GO" id="GO:0006308">
    <property type="term" value="P:DNA catabolic process"/>
    <property type="evidence" value="ECO:0007669"/>
    <property type="project" value="UniProtKB-UniRule"/>
</dbReference>
<dbReference type="FunFam" id="3.40.50.10130:FF:000003">
    <property type="entry name" value="Crossover junction endonuclease MUS81"/>
    <property type="match status" value="1"/>
</dbReference>
<evidence type="ECO:0000256" key="15">
    <source>
        <dbReference type="SAM" id="MobiDB-lite"/>
    </source>
</evidence>
<evidence type="ECO:0000256" key="10">
    <source>
        <dbReference type="ARBA" id="ARBA00023172"/>
    </source>
</evidence>
<evidence type="ECO:0000256" key="4">
    <source>
        <dbReference type="ARBA" id="ARBA00022722"/>
    </source>
</evidence>
<dbReference type="AlphaFoldDB" id="A0AAD3TQQ0"/>
<protein>
    <recommendedName>
        <fullName evidence="14">Crossover junction endonuclease MUS81</fullName>
        <ecNumber evidence="14">3.1.22.-</ecNumber>
    </recommendedName>
</protein>
<dbReference type="InterPro" id="IPR033309">
    <property type="entry name" value="Mus81"/>
</dbReference>
<evidence type="ECO:0000256" key="9">
    <source>
        <dbReference type="ARBA" id="ARBA00022842"/>
    </source>
</evidence>
<evidence type="ECO:0000256" key="1">
    <source>
        <dbReference type="ARBA" id="ARBA00001946"/>
    </source>
</evidence>
<dbReference type="Pfam" id="PF02732">
    <property type="entry name" value="ERCC4"/>
    <property type="match status" value="1"/>
</dbReference>
<dbReference type="PANTHER" id="PTHR13451">
    <property type="entry name" value="CLASS II CROSSOVER JUNCTION ENDONUCLEASE MUS81"/>
    <property type="match status" value="1"/>
</dbReference>
<dbReference type="GO" id="GO:0005634">
    <property type="term" value="C:nucleus"/>
    <property type="evidence" value="ECO:0007669"/>
    <property type="project" value="UniProtKB-SubCell"/>
</dbReference>
<evidence type="ECO:0000313" key="18">
    <source>
        <dbReference type="Proteomes" id="UP001222932"/>
    </source>
</evidence>
<feature type="region of interest" description="Disordered" evidence="15">
    <location>
        <begin position="412"/>
        <end position="431"/>
    </location>
</feature>
<reference evidence="17" key="2">
    <citation type="submission" date="2023-06" db="EMBL/GenBank/DDBJ databases">
        <authorList>
            <person name="Kobayashi Y."/>
            <person name="Kayamori A."/>
            <person name="Aoki K."/>
            <person name="Shiwa Y."/>
            <person name="Fujita N."/>
            <person name="Sugita T."/>
            <person name="Iwasaki W."/>
            <person name="Tanaka N."/>
            <person name="Takashima M."/>
        </authorList>
    </citation>
    <scope>NUCLEOTIDE SEQUENCE</scope>
    <source>
        <strain evidence="17">HIS016</strain>
    </source>
</reference>
<evidence type="ECO:0000256" key="14">
    <source>
        <dbReference type="RuleBase" id="RU369042"/>
    </source>
</evidence>
<comment type="subunit">
    <text evidence="14">Interacts with EME1.</text>
</comment>
<evidence type="ECO:0000256" key="3">
    <source>
        <dbReference type="ARBA" id="ARBA00010015"/>
    </source>
</evidence>
<keyword evidence="13" id="KW-0469">Meiosis</keyword>
<dbReference type="GO" id="GO:0046872">
    <property type="term" value="F:metal ion binding"/>
    <property type="evidence" value="ECO:0007669"/>
    <property type="project" value="UniProtKB-UniRule"/>
</dbReference>
<evidence type="ECO:0000256" key="6">
    <source>
        <dbReference type="ARBA" id="ARBA00022759"/>
    </source>
</evidence>
<dbReference type="PANTHER" id="PTHR13451:SF0">
    <property type="entry name" value="CROSSOVER JUNCTION ENDONUCLEASE MUS81"/>
    <property type="match status" value="1"/>
</dbReference>
<dbReference type="InterPro" id="IPR047417">
    <property type="entry name" value="WHD_MUS81"/>
</dbReference>
<feature type="region of interest" description="Disordered" evidence="15">
    <location>
        <begin position="812"/>
        <end position="881"/>
    </location>
</feature>
<keyword evidence="9 14" id="KW-0460">Magnesium</keyword>
<dbReference type="GO" id="GO:0031573">
    <property type="term" value="P:mitotic intra-S DNA damage checkpoint signaling"/>
    <property type="evidence" value="ECO:0007669"/>
    <property type="project" value="TreeGrafter"/>
</dbReference>
<comment type="similarity">
    <text evidence="3 14">Belongs to the XPF family.</text>
</comment>
<evidence type="ECO:0000256" key="8">
    <source>
        <dbReference type="ARBA" id="ARBA00022801"/>
    </source>
</evidence>
<dbReference type="GO" id="GO:0031297">
    <property type="term" value="P:replication fork processing"/>
    <property type="evidence" value="ECO:0007669"/>
    <property type="project" value="UniProtKB-ARBA"/>
</dbReference>
<dbReference type="SMART" id="SM00891">
    <property type="entry name" value="ERCC4"/>
    <property type="match status" value="1"/>
</dbReference>
<dbReference type="SUPFAM" id="SSF52980">
    <property type="entry name" value="Restriction endonuclease-like"/>
    <property type="match status" value="1"/>
</dbReference>
<keyword evidence="6 14" id="KW-0255">Endonuclease</keyword>
<dbReference type="Gene3D" id="1.10.150.110">
    <property type="entry name" value="DNA polymerase beta, N-terminal domain-like"/>
    <property type="match status" value="1"/>
</dbReference>
<feature type="compositionally biased region" description="Low complexity" evidence="15">
    <location>
        <begin position="266"/>
        <end position="277"/>
    </location>
</feature>
<feature type="compositionally biased region" description="Low complexity" evidence="15">
    <location>
        <begin position="412"/>
        <end position="427"/>
    </location>
</feature>
<keyword evidence="7 14" id="KW-0227">DNA damage</keyword>
<dbReference type="GO" id="GO:0000727">
    <property type="term" value="P:double-strand break repair via break-induced replication"/>
    <property type="evidence" value="ECO:0007669"/>
    <property type="project" value="UniProtKB-UniRule"/>
</dbReference>
<organism evidence="17 18">
    <name type="scientific">Cutaneotrichosporon spelunceum</name>
    <dbReference type="NCBI Taxonomy" id="1672016"/>
    <lineage>
        <taxon>Eukaryota</taxon>
        <taxon>Fungi</taxon>
        <taxon>Dikarya</taxon>
        <taxon>Basidiomycota</taxon>
        <taxon>Agaricomycotina</taxon>
        <taxon>Tremellomycetes</taxon>
        <taxon>Trichosporonales</taxon>
        <taxon>Trichosporonaceae</taxon>
        <taxon>Cutaneotrichosporon</taxon>
    </lineage>
</organism>
<proteinExistence type="inferred from homology"/>
<evidence type="ECO:0000259" key="16">
    <source>
        <dbReference type="SMART" id="SM00891"/>
    </source>
</evidence>
<evidence type="ECO:0000256" key="2">
    <source>
        <dbReference type="ARBA" id="ARBA00004123"/>
    </source>
</evidence>
<sequence>MPPPEQCANPLFLKWLEELRDAAREKGLKVADVYNRGCSAIAVCPIAYTRPAELAPLQGIGPKTIQQLEAKLKAHCKETGEVYPESPPRRAVPRRPKGKDKVAEDRSDDEDAPPPKKQKRAPRPYIPAARSGPAGILIGMVVAAGNEPDAALVEQLTRGEVVRHAQPFCDSSYDHSERGTWITAWNGMKTLVSKGYVAVQGIPHRYTLTEVGFDVAVVLRNMLDEFKEGPQIVPFIKRVDQDDAWDRPLARAGPGPSTMAHRHSHSATPTPAPSHAPVRSAQPASRRVSASRFGFWYLDAKGNRVEDLLSARTRLDPVEFVTLRHIEFLDSQKDHPIIGQLRLIDDEPTLHDDGLVTLCAYFVEDEAPPQCSKFEDSEVAPPIQPPSVHDPPVQVTTTSGMALVAPSRALARTTSSRPRLSSQLPLPGEHRDANFDPAHTIIFPKGSYEILLVLDTREIESRSNPDRIAETLERKGIRVETRALRLGDMCWVARRLDAYGAEEDECVLDFVVERKRMDDLVASIRDGRYSEQCFRLGQSGIGNVFYIVEDYQKSHQMQYQSKQIMTAKSQVQVINGFFLKETHKLSDTIDYLVTMTKVITASAGDLHVIPSRYLSRTTYASLQTKLRANHTYPFLTSYEAFQELNKKSNLRTTREYLARMLLVIKGMSPERVGAMLDVWETPRELYEAMKARYEQGVLGDARRKRGPEFMFADMVPGEGRRKIGDALSKAIWYAIWGKDDGVPVKKAAIPAKKVAPAPKETAAPAPVSSDNPTPITVAPPPVPGGSSPSAPLPCLSPEFIIADLATTKRQSSAAAPAPFKARRTFVPPPLPVSPARALSPPSPHRSRSSPASGRGRHIRRTDMPLFLDDDGEDAPEIIVVD</sequence>
<keyword evidence="10 14" id="KW-0233">DNA recombination</keyword>
<dbReference type="GO" id="GO:0000712">
    <property type="term" value="P:resolution of meiotic recombination intermediates"/>
    <property type="evidence" value="ECO:0007669"/>
    <property type="project" value="TreeGrafter"/>
</dbReference>